<comment type="caution">
    <text evidence="2">The sequence shown here is derived from an EMBL/GenBank/DDBJ whole genome shotgun (WGS) entry which is preliminary data.</text>
</comment>
<dbReference type="EMBL" id="JAPFFM010000009">
    <property type="protein sequence ID" value="KAJ6745365.1"/>
    <property type="molecule type" value="Genomic_DNA"/>
</dbReference>
<name>A0A9Q0ZSI4_9ROSI</name>
<sequence>MSSLFPTKHVLNKQRSVSPRGKGKGEHKFTEGCLSSSSSQENLPYETSHMPRKMCSTVHRRVLNTSSTDAMMSSHLCHPANRKLHVGPVSMRVALGPLDSDWRVHADSVDTRSME</sequence>
<proteinExistence type="predicted"/>
<reference evidence="2" key="1">
    <citation type="submission" date="2022-11" db="EMBL/GenBank/DDBJ databases">
        <authorList>
            <person name="Hyden B.L."/>
            <person name="Feng K."/>
            <person name="Yates T."/>
            <person name="Jawdy S."/>
            <person name="Smart L.B."/>
            <person name="Muchero W."/>
        </authorList>
    </citation>
    <scope>NUCLEOTIDE SEQUENCE</scope>
    <source>
        <tissue evidence="2">Shoot tip</tissue>
    </source>
</reference>
<feature type="compositionally biased region" description="Polar residues" evidence="1">
    <location>
        <begin position="33"/>
        <end position="42"/>
    </location>
</feature>
<protein>
    <submittedName>
        <fullName evidence="2">Uncharacterized protein</fullName>
    </submittedName>
</protein>
<evidence type="ECO:0000313" key="2">
    <source>
        <dbReference type="EMBL" id="KAJ6745365.1"/>
    </source>
</evidence>
<reference evidence="2" key="2">
    <citation type="journal article" date="2023" name="Int. J. Mol. Sci.">
        <title>De Novo Assembly and Annotation of 11 Diverse Shrub Willow (Salix) Genomes Reveals Novel Gene Organization in Sex-Linked Regions.</title>
        <authorList>
            <person name="Hyden B."/>
            <person name="Feng K."/>
            <person name="Yates T.B."/>
            <person name="Jawdy S."/>
            <person name="Cereghino C."/>
            <person name="Smart L.B."/>
            <person name="Muchero W."/>
        </authorList>
    </citation>
    <scope>NUCLEOTIDE SEQUENCE</scope>
    <source>
        <tissue evidence="2">Shoot tip</tissue>
    </source>
</reference>
<evidence type="ECO:0000313" key="3">
    <source>
        <dbReference type="Proteomes" id="UP001151752"/>
    </source>
</evidence>
<organism evidence="2 3">
    <name type="scientific">Salix koriyanagi</name>
    <dbReference type="NCBI Taxonomy" id="2511006"/>
    <lineage>
        <taxon>Eukaryota</taxon>
        <taxon>Viridiplantae</taxon>
        <taxon>Streptophyta</taxon>
        <taxon>Embryophyta</taxon>
        <taxon>Tracheophyta</taxon>
        <taxon>Spermatophyta</taxon>
        <taxon>Magnoliopsida</taxon>
        <taxon>eudicotyledons</taxon>
        <taxon>Gunneridae</taxon>
        <taxon>Pentapetalae</taxon>
        <taxon>rosids</taxon>
        <taxon>fabids</taxon>
        <taxon>Malpighiales</taxon>
        <taxon>Salicaceae</taxon>
        <taxon>Saliceae</taxon>
        <taxon>Salix</taxon>
    </lineage>
</organism>
<evidence type="ECO:0000256" key="1">
    <source>
        <dbReference type="SAM" id="MobiDB-lite"/>
    </source>
</evidence>
<gene>
    <name evidence="2" type="ORF">OIU74_028109</name>
</gene>
<keyword evidence="3" id="KW-1185">Reference proteome</keyword>
<dbReference type="AlphaFoldDB" id="A0A9Q0ZSI4"/>
<dbReference type="Proteomes" id="UP001151752">
    <property type="component" value="Chromosome 6"/>
</dbReference>
<accession>A0A9Q0ZSI4</accession>
<feature type="region of interest" description="Disordered" evidence="1">
    <location>
        <begin position="1"/>
        <end position="48"/>
    </location>
</feature>